<evidence type="ECO:0000256" key="7">
    <source>
        <dbReference type="ARBA" id="ARBA00022679"/>
    </source>
</evidence>
<dbReference type="InterPro" id="IPR045851">
    <property type="entry name" value="AMP-bd_C_sf"/>
</dbReference>
<dbReference type="STRING" id="1245745.A0A0A2VJ11"/>
<dbReference type="InterPro" id="IPR020615">
    <property type="entry name" value="Thiolase_acyl_enz_int_AS"/>
</dbReference>
<keyword evidence="8" id="KW-0547">Nucleotide-binding</keyword>
<dbReference type="Pfam" id="PF00501">
    <property type="entry name" value="AMP-binding"/>
    <property type="match status" value="1"/>
</dbReference>
<evidence type="ECO:0000256" key="8">
    <source>
        <dbReference type="ARBA" id="ARBA00022741"/>
    </source>
</evidence>
<evidence type="ECO:0000256" key="1">
    <source>
        <dbReference type="ARBA" id="ARBA00001958"/>
    </source>
</evidence>
<proteinExistence type="inferred from homology"/>
<dbReference type="SUPFAM" id="SSF53901">
    <property type="entry name" value="Thiolase-like"/>
    <property type="match status" value="2"/>
</dbReference>
<dbReference type="InterPro" id="IPR002155">
    <property type="entry name" value="Thiolase"/>
</dbReference>
<dbReference type="InterPro" id="IPR016039">
    <property type="entry name" value="Thiolase-like"/>
</dbReference>
<dbReference type="Gene3D" id="3.30.300.30">
    <property type="match status" value="1"/>
</dbReference>
<accession>A0A0A2VJ11</accession>
<dbReference type="InterPro" id="IPR003736">
    <property type="entry name" value="PAAI_dom"/>
</dbReference>
<dbReference type="InterPro" id="IPR012793">
    <property type="entry name" value="PcaF"/>
</dbReference>
<keyword evidence="11" id="KW-0630">Potassium</keyword>
<gene>
    <name evidence="19" type="ORF">BBAD15_g8587</name>
</gene>
<reference evidence="19 20" key="1">
    <citation type="submission" date="2012-10" db="EMBL/GenBank/DDBJ databases">
        <title>Genome sequencing and analysis of entomopathogenic fungi Beauveria bassiana D1-5.</title>
        <authorList>
            <person name="Li Q."/>
            <person name="Wang L."/>
            <person name="Zhang Z."/>
            <person name="Wang Q."/>
            <person name="Ren J."/>
            <person name="Wang M."/>
            <person name="Xu W."/>
            <person name="Wang J."/>
            <person name="Lu Y."/>
            <person name="Du Q."/>
            <person name="Sun Z."/>
        </authorList>
    </citation>
    <scope>NUCLEOTIDE SEQUENCE [LARGE SCALE GENOMIC DNA]</scope>
    <source>
        <strain evidence="19 20">D1-5</strain>
    </source>
</reference>
<dbReference type="Pfam" id="PF02803">
    <property type="entry name" value="Thiolase_C"/>
    <property type="match status" value="1"/>
</dbReference>
<evidence type="ECO:0000259" key="16">
    <source>
        <dbReference type="Pfam" id="PF02803"/>
    </source>
</evidence>
<dbReference type="PANTHER" id="PTHR43439:SF1">
    <property type="entry name" value="PHENYLACETATE-COENZYME A LIGASE"/>
    <property type="match status" value="1"/>
</dbReference>
<evidence type="ECO:0000313" key="19">
    <source>
        <dbReference type="EMBL" id="KGQ06105.1"/>
    </source>
</evidence>
<dbReference type="AlphaFoldDB" id="A0A0A2VJ11"/>
<dbReference type="PROSITE" id="PS00737">
    <property type="entry name" value="THIOLASE_2"/>
    <property type="match status" value="1"/>
</dbReference>
<dbReference type="NCBIfam" id="TIGR01930">
    <property type="entry name" value="AcCoA-C-Actrans"/>
    <property type="match status" value="1"/>
</dbReference>
<dbReference type="PROSITE" id="PS00099">
    <property type="entry name" value="THIOLASE_3"/>
    <property type="match status" value="1"/>
</dbReference>
<dbReference type="GO" id="GO:0033812">
    <property type="term" value="F:3-oxoadipyl-CoA thiolase activity"/>
    <property type="evidence" value="ECO:0007669"/>
    <property type="project" value="UniProtKB-EC"/>
</dbReference>
<comment type="subunit">
    <text evidence="4">Monomer.</text>
</comment>
<dbReference type="InterPro" id="IPR049623">
    <property type="entry name" value="PA_CoA_lig_proteobact_actino"/>
</dbReference>
<feature type="domain" description="Thiolase N-terminal" evidence="14">
    <location>
        <begin position="79"/>
        <end position="342"/>
    </location>
</feature>
<feature type="domain" description="AMP-dependent ligase C-terminal" evidence="18">
    <location>
        <begin position="804"/>
        <end position="900"/>
    </location>
</feature>
<dbReference type="InterPro" id="IPR020616">
    <property type="entry name" value="Thiolase_N"/>
</dbReference>
<feature type="domain" description="Thiolase C-terminal" evidence="16">
    <location>
        <begin position="350"/>
        <end position="474"/>
    </location>
</feature>
<dbReference type="InterPro" id="IPR029069">
    <property type="entry name" value="HotDog_dom_sf"/>
</dbReference>
<dbReference type="Pfam" id="PF14535">
    <property type="entry name" value="AMP-binding_C_2"/>
    <property type="match status" value="1"/>
</dbReference>
<feature type="domain" description="AMP-dependent synthetase/ligase" evidence="15">
    <location>
        <begin position="522"/>
        <end position="757"/>
    </location>
</feature>
<dbReference type="CDD" id="cd05913">
    <property type="entry name" value="PaaK"/>
    <property type="match status" value="1"/>
</dbReference>
<keyword evidence="10" id="KW-0521">NADP</keyword>
<dbReference type="GO" id="GO:0000166">
    <property type="term" value="F:nucleotide binding"/>
    <property type="evidence" value="ECO:0007669"/>
    <property type="project" value="UniProtKB-KW"/>
</dbReference>
<keyword evidence="9" id="KW-0378">Hydrolase</keyword>
<evidence type="ECO:0000259" key="18">
    <source>
        <dbReference type="Pfam" id="PF14535"/>
    </source>
</evidence>
<dbReference type="NCBIfam" id="TIGR02155">
    <property type="entry name" value="PA_CoA_ligase"/>
    <property type="match status" value="1"/>
</dbReference>
<dbReference type="CDD" id="cd03443">
    <property type="entry name" value="PaaI_thioesterase"/>
    <property type="match status" value="1"/>
</dbReference>
<dbReference type="SUPFAM" id="SSF56801">
    <property type="entry name" value="Acetyl-CoA synthetase-like"/>
    <property type="match status" value="1"/>
</dbReference>
<dbReference type="GO" id="GO:0047475">
    <property type="term" value="F:phenylacetate-CoA ligase activity"/>
    <property type="evidence" value="ECO:0007669"/>
    <property type="project" value="InterPro"/>
</dbReference>
<dbReference type="InterPro" id="IPR011880">
    <property type="entry name" value="PA_CoA_ligase"/>
</dbReference>
<dbReference type="EC" id="2.3.1.174" evidence="5"/>
<dbReference type="Gene3D" id="3.40.47.10">
    <property type="match status" value="1"/>
</dbReference>
<comment type="pathway">
    <text evidence="2">Aromatic compound metabolism.</text>
</comment>
<dbReference type="InterPro" id="IPR042099">
    <property type="entry name" value="ANL_N_sf"/>
</dbReference>
<dbReference type="InterPro" id="IPR006683">
    <property type="entry name" value="Thioestr_dom"/>
</dbReference>
<evidence type="ECO:0000313" key="20">
    <source>
        <dbReference type="Proteomes" id="UP000030106"/>
    </source>
</evidence>
<dbReference type="Proteomes" id="UP000030106">
    <property type="component" value="Unassembled WGS sequence"/>
</dbReference>
<dbReference type="InterPro" id="IPR000873">
    <property type="entry name" value="AMP-dep_synth/lig_dom"/>
</dbReference>
<dbReference type="NCBIfam" id="NF006551">
    <property type="entry name" value="PRK09050.1"/>
    <property type="match status" value="1"/>
</dbReference>
<dbReference type="InterPro" id="IPR020613">
    <property type="entry name" value="Thiolase_CS"/>
</dbReference>
<evidence type="ECO:0000259" key="15">
    <source>
        <dbReference type="Pfam" id="PF00501"/>
    </source>
</evidence>
<sequence>MTITEAMLNGHQTCHGGQLFTLADTAFAYACNSQGLAAVASGCSIEFLRPGREDAGAVSRPRPSHRDDGFRRKIMSQAFICDGVRTPIGRYGGALSSVRADDLAALPLKALLARYPNLDWSAVDDVIFGCANQAGEDNRDVARMATLLAGLPQSVPGTTINRLCGSGLDAVGFAARAIKAGDAQLMLAGGVESMSRAPFVMGKASSPFQRQAEMFDTTIGWRFVNPLMAAQFGTDSMPETAENVAELLKISREDQDQFALRSQQRTARAQQKGILAEEIVPVMLSGRKGTGTEVREDEHPRAETTLEQLAALKTPFRANGVVTAGNASGVNDGAAALIIASEAAALGHGLTPKARIVAMATAGVEPRLMGLGPVPAVRKVLEIAGLSIHDMDLIELNEAFAAQALGVLRQLGLPDDAPHVNPNGGAIALGHPLGMSGARLALTASLELHRRGGRYALCTMCIGVGQGIALILERLETIETASRDELQALQTQRLKWTLNHAYNNVPMYKRKFDAVGVHPDDFKELKDIRLFPCTTKQDLRDNYPFDTFAVPMEQVVRIHASSGTTGKPTVVGYTQNDIDNWANLVARSLRAAGGTPKDKIHVSYGYGLFTGGLGAHYGAERLGATVIPMSGGQTEKQAQLIRDFQPDMIMVTPSWCLNLIEELERQMGGDASGCSLRVGVFGAEPWTKAMRGEIERRLGITALDIYGLSEVMGPGVAMECLESRDGPTIWEDHFYPEIVDPQSGVPLDDGEHGELLFTTLTKEALPVIRYRTRDLTRLLPGSARTMRRMDQITGRSDDMLIIRGVNVFPSQLEEEILKFPHLAPHYQLEVHRRGHLDTLAIKVELKESSLYLSHEQRCAVCHELRHRIKSMVGISTDITIVNCGSLPRSEGKAIRVCDLRQAANH</sequence>
<dbReference type="PROSITE" id="PS00098">
    <property type="entry name" value="THIOLASE_1"/>
    <property type="match status" value="1"/>
</dbReference>
<evidence type="ECO:0000256" key="6">
    <source>
        <dbReference type="ARBA" id="ARBA00022598"/>
    </source>
</evidence>
<protein>
    <recommendedName>
        <fullName evidence="5">3-oxoadipyl-CoA thiolase</fullName>
        <ecNumber evidence="5">2.3.1.174</ecNumber>
    </recommendedName>
</protein>
<dbReference type="EMBL" id="ANFO01000871">
    <property type="protein sequence ID" value="KGQ06105.1"/>
    <property type="molecule type" value="Genomic_DNA"/>
</dbReference>
<dbReference type="InterPro" id="IPR020617">
    <property type="entry name" value="Thiolase_C"/>
</dbReference>
<evidence type="ECO:0000256" key="4">
    <source>
        <dbReference type="ARBA" id="ARBA00011245"/>
    </source>
</evidence>
<dbReference type="Pfam" id="PF00108">
    <property type="entry name" value="Thiolase_N"/>
    <property type="match status" value="1"/>
</dbReference>
<keyword evidence="7" id="KW-0808">Transferase</keyword>
<evidence type="ECO:0000259" key="17">
    <source>
        <dbReference type="Pfam" id="PF03061"/>
    </source>
</evidence>
<comment type="catalytic activity">
    <reaction evidence="13">
        <text>succinyl-CoA + acetyl-CoA = 3-oxoadipyl-CoA + CoA</text>
        <dbReference type="Rhea" id="RHEA:19481"/>
        <dbReference type="ChEBI" id="CHEBI:57287"/>
        <dbReference type="ChEBI" id="CHEBI:57288"/>
        <dbReference type="ChEBI" id="CHEBI:57292"/>
        <dbReference type="ChEBI" id="CHEBI:57348"/>
        <dbReference type="EC" id="2.3.1.174"/>
    </reaction>
</comment>
<dbReference type="InterPro" id="IPR028154">
    <property type="entry name" value="AMP-dep_Lig_C"/>
</dbReference>
<dbReference type="PANTHER" id="PTHR43439">
    <property type="entry name" value="PHENYLACETATE-COENZYME A LIGASE"/>
    <property type="match status" value="1"/>
</dbReference>
<evidence type="ECO:0000256" key="2">
    <source>
        <dbReference type="ARBA" id="ARBA00005211"/>
    </source>
</evidence>
<dbReference type="GO" id="GO:0010124">
    <property type="term" value="P:phenylacetate catabolic process"/>
    <property type="evidence" value="ECO:0007669"/>
    <property type="project" value="InterPro"/>
</dbReference>
<dbReference type="SUPFAM" id="SSF54637">
    <property type="entry name" value="Thioesterase/thiol ester dehydrase-isomerase"/>
    <property type="match status" value="1"/>
</dbReference>
<comment type="cofactor">
    <cofactor evidence="1">
        <name>K(+)</name>
        <dbReference type="ChEBI" id="CHEBI:29103"/>
    </cofactor>
</comment>
<dbReference type="Gene3D" id="3.40.50.12780">
    <property type="entry name" value="N-terminal domain of ligase-like"/>
    <property type="match status" value="1"/>
</dbReference>
<evidence type="ECO:0000256" key="13">
    <source>
        <dbReference type="ARBA" id="ARBA00048527"/>
    </source>
</evidence>
<comment type="similarity">
    <text evidence="3">Belongs to the thiolase-like superfamily. Thiolase family.</text>
</comment>
<dbReference type="NCBIfam" id="TIGR00369">
    <property type="entry name" value="unchar_dom_1"/>
    <property type="match status" value="1"/>
</dbReference>
<dbReference type="FunFam" id="3.40.50.12780:FF:000016">
    <property type="entry name" value="Phenylacetate-coenzyme A ligase"/>
    <property type="match status" value="1"/>
</dbReference>
<evidence type="ECO:0000256" key="3">
    <source>
        <dbReference type="ARBA" id="ARBA00010982"/>
    </source>
</evidence>
<evidence type="ECO:0000256" key="11">
    <source>
        <dbReference type="ARBA" id="ARBA00022958"/>
    </source>
</evidence>
<dbReference type="GO" id="GO:0019619">
    <property type="term" value="P:3,4-dihydroxybenzoate catabolic process"/>
    <property type="evidence" value="ECO:0007669"/>
    <property type="project" value="InterPro"/>
</dbReference>
<dbReference type="HOGENOM" id="CLU_320535_0_0_1"/>
<evidence type="ECO:0000256" key="5">
    <source>
        <dbReference type="ARBA" id="ARBA00012233"/>
    </source>
</evidence>
<dbReference type="FunFam" id="3.30.300.30:FF:000019">
    <property type="entry name" value="Phenylacetate-coenzyme A ligase"/>
    <property type="match status" value="1"/>
</dbReference>
<evidence type="ECO:0000256" key="12">
    <source>
        <dbReference type="ARBA" id="ARBA00023315"/>
    </source>
</evidence>
<evidence type="ECO:0000256" key="9">
    <source>
        <dbReference type="ARBA" id="ARBA00022801"/>
    </source>
</evidence>
<feature type="domain" description="Thioesterase" evidence="17">
    <location>
        <begin position="11"/>
        <end position="54"/>
    </location>
</feature>
<name>A0A0A2VJ11_BEABA</name>
<dbReference type="CDD" id="cd00751">
    <property type="entry name" value="thiolase"/>
    <property type="match status" value="1"/>
</dbReference>
<keyword evidence="6 19" id="KW-0436">Ligase</keyword>
<dbReference type="Gene3D" id="3.10.129.10">
    <property type="entry name" value="Hotdog Thioesterase"/>
    <property type="match status" value="1"/>
</dbReference>
<dbReference type="NCBIfam" id="TIGR02430">
    <property type="entry name" value="pcaF"/>
    <property type="match status" value="1"/>
</dbReference>
<dbReference type="InterPro" id="IPR020610">
    <property type="entry name" value="Thiolase_AS"/>
</dbReference>
<organism evidence="19 20">
    <name type="scientific">Beauveria bassiana D1-5</name>
    <dbReference type="NCBI Taxonomy" id="1245745"/>
    <lineage>
        <taxon>Eukaryota</taxon>
        <taxon>Fungi</taxon>
        <taxon>Dikarya</taxon>
        <taxon>Ascomycota</taxon>
        <taxon>Pezizomycotina</taxon>
        <taxon>Sordariomycetes</taxon>
        <taxon>Hypocreomycetidae</taxon>
        <taxon>Hypocreales</taxon>
        <taxon>Cordycipitaceae</taxon>
        <taxon>Beauveria</taxon>
    </lineage>
</organism>
<evidence type="ECO:0000256" key="10">
    <source>
        <dbReference type="ARBA" id="ARBA00022857"/>
    </source>
</evidence>
<keyword evidence="12" id="KW-0012">Acyltransferase</keyword>
<dbReference type="InterPro" id="IPR051414">
    <property type="entry name" value="Adenylate-forming_Reductase"/>
</dbReference>
<dbReference type="Pfam" id="PF03061">
    <property type="entry name" value="4HBT"/>
    <property type="match status" value="1"/>
</dbReference>
<dbReference type="GO" id="GO:0016787">
    <property type="term" value="F:hydrolase activity"/>
    <property type="evidence" value="ECO:0007669"/>
    <property type="project" value="UniProtKB-KW"/>
</dbReference>
<comment type="caution">
    <text evidence="19">The sequence shown here is derived from an EMBL/GenBank/DDBJ whole genome shotgun (WGS) entry which is preliminary data.</text>
</comment>
<dbReference type="FunFam" id="3.40.47.10:FF:000010">
    <property type="entry name" value="Acetyl-CoA acetyltransferase (Thiolase)"/>
    <property type="match status" value="1"/>
</dbReference>
<evidence type="ECO:0000259" key="14">
    <source>
        <dbReference type="Pfam" id="PF00108"/>
    </source>
</evidence>